<accession>A0A645BN77</accession>
<dbReference type="InterPro" id="IPR005545">
    <property type="entry name" value="YCII"/>
</dbReference>
<dbReference type="AlphaFoldDB" id="A0A645BN77"/>
<comment type="caution">
    <text evidence="2">The sequence shown here is derived from an EMBL/GenBank/DDBJ whole genome shotgun (WGS) entry which is preliminary data.</text>
</comment>
<evidence type="ECO:0000259" key="1">
    <source>
        <dbReference type="Pfam" id="PF03795"/>
    </source>
</evidence>
<feature type="domain" description="YCII-related" evidence="1">
    <location>
        <begin position="38"/>
        <end position="120"/>
    </location>
</feature>
<organism evidence="2">
    <name type="scientific">bioreactor metagenome</name>
    <dbReference type="NCBI Taxonomy" id="1076179"/>
    <lineage>
        <taxon>unclassified sequences</taxon>
        <taxon>metagenomes</taxon>
        <taxon>ecological metagenomes</taxon>
    </lineage>
</organism>
<dbReference type="InterPro" id="IPR011008">
    <property type="entry name" value="Dimeric_a/b-barrel"/>
</dbReference>
<protein>
    <recommendedName>
        <fullName evidence="1">YCII-related domain-containing protein</fullName>
    </recommendedName>
</protein>
<evidence type="ECO:0000313" key="2">
    <source>
        <dbReference type="EMBL" id="MPM66940.1"/>
    </source>
</evidence>
<name>A0A645BN77_9ZZZZ</name>
<sequence length="132" mass="14733">MDRRTILCASGALLLPTLVPKAQAREQLKSRHIKGHNMYIVELTYQRPMEAIEAQLQAHRRFLDKYYERGVLLASGPKNPRDGGVIIAGGHVSRAELDAILAEDPFHQHALASYRVIEFNAVKMSAAMANVQ</sequence>
<dbReference type="EMBL" id="VSSQ01021386">
    <property type="protein sequence ID" value="MPM66940.1"/>
    <property type="molecule type" value="Genomic_DNA"/>
</dbReference>
<reference evidence="2" key="1">
    <citation type="submission" date="2019-08" db="EMBL/GenBank/DDBJ databases">
        <authorList>
            <person name="Kucharzyk K."/>
            <person name="Murdoch R.W."/>
            <person name="Higgins S."/>
            <person name="Loffler F."/>
        </authorList>
    </citation>
    <scope>NUCLEOTIDE SEQUENCE</scope>
</reference>
<dbReference type="PANTHER" id="PTHR37828">
    <property type="entry name" value="GSR2449 PROTEIN"/>
    <property type="match status" value="1"/>
</dbReference>
<dbReference type="PANTHER" id="PTHR37828:SF1">
    <property type="entry name" value="YCII-RELATED DOMAIN-CONTAINING PROTEIN"/>
    <property type="match status" value="1"/>
</dbReference>
<gene>
    <name evidence="2" type="ORF">SDC9_113854</name>
</gene>
<proteinExistence type="predicted"/>
<dbReference type="Pfam" id="PF03795">
    <property type="entry name" value="YCII"/>
    <property type="match status" value="1"/>
</dbReference>
<dbReference type="SUPFAM" id="SSF54909">
    <property type="entry name" value="Dimeric alpha+beta barrel"/>
    <property type="match status" value="1"/>
</dbReference>